<keyword evidence="5" id="KW-0997">Cell inner membrane</keyword>
<dbReference type="InterPro" id="IPR051045">
    <property type="entry name" value="TonB-dependent_transducer"/>
</dbReference>
<keyword evidence="7" id="KW-0653">Protein transport</keyword>
<protein>
    <submittedName>
        <fullName evidence="13">Protein TonB</fullName>
    </submittedName>
</protein>
<gene>
    <name evidence="13" type="ORF">SAMN02745130_02988</name>
</gene>
<dbReference type="SUPFAM" id="SSF74653">
    <property type="entry name" value="TolA/TonB C-terminal domain"/>
    <property type="match status" value="1"/>
</dbReference>
<evidence type="ECO:0000313" key="13">
    <source>
        <dbReference type="EMBL" id="SKA88698.1"/>
    </source>
</evidence>
<comment type="subcellular location">
    <subcellularLocation>
        <location evidence="1">Cell inner membrane</location>
        <topology evidence="1">Single-pass membrane protein</topology>
        <orientation evidence="1">Periplasmic side</orientation>
    </subcellularLocation>
</comment>
<dbReference type="NCBIfam" id="TIGR01352">
    <property type="entry name" value="tonB_Cterm"/>
    <property type="match status" value="1"/>
</dbReference>
<dbReference type="OrthoDB" id="9803361at2"/>
<dbReference type="GO" id="GO:0098797">
    <property type="term" value="C:plasma membrane protein complex"/>
    <property type="evidence" value="ECO:0007669"/>
    <property type="project" value="TreeGrafter"/>
</dbReference>
<feature type="domain" description="TonB C-terminal" evidence="12">
    <location>
        <begin position="190"/>
        <end position="288"/>
    </location>
</feature>
<dbReference type="Pfam" id="PF03544">
    <property type="entry name" value="TonB_C"/>
    <property type="match status" value="1"/>
</dbReference>
<dbReference type="PROSITE" id="PS52015">
    <property type="entry name" value="TONB_CTD"/>
    <property type="match status" value="1"/>
</dbReference>
<evidence type="ECO:0000256" key="5">
    <source>
        <dbReference type="ARBA" id="ARBA00022519"/>
    </source>
</evidence>
<evidence type="ECO:0000256" key="10">
    <source>
        <dbReference type="SAM" id="MobiDB-lite"/>
    </source>
</evidence>
<evidence type="ECO:0000256" key="9">
    <source>
        <dbReference type="ARBA" id="ARBA00023136"/>
    </source>
</evidence>
<keyword evidence="14" id="KW-1185">Reference proteome</keyword>
<sequence>MNEAIYAPNHTPLMKTLPFALAVHAAIIFGISFAPLVLPRLAIPPALDITIVQLPSEETPKEVNFLAQANQEASGTEEEVNKPRSPLASSLSTDTGESPVPSEASTEDLQPKLEPQILTTKGNTFTELSKEPDQPDNPNQLIADITADSAREIAELLAEVDAAEAQYARRPRIHFIDAVSAKSAVEAAYIDSWIKKIERIGNINFPEEAIRRNMSGKLILNVTLDHAGRVVDSQIDVSSGFNILDKAALRIVNLASPYPPLPADIRKKWDQLNITRTWIFHSGTLNTE</sequence>
<dbReference type="PANTHER" id="PTHR33446:SF11">
    <property type="entry name" value="TONB3"/>
    <property type="match status" value="1"/>
</dbReference>
<dbReference type="InterPro" id="IPR006260">
    <property type="entry name" value="TonB/TolA_C"/>
</dbReference>
<dbReference type="EMBL" id="FUYB01000017">
    <property type="protein sequence ID" value="SKA88698.1"/>
    <property type="molecule type" value="Genomic_DNA"/>
</dbReference>
<evidence type="ECO:0000256" key="1">
    <source>
        <dbReference type="ARBA" id="ARBA00004383"/>
    </source>
</evidence>
<keyword evidence="4" id="KW-1003">Cell membrane</keyword>
<keyword evidence="8 11" id="KW-1133">Transmembrane helix</keyword>
<evidence type="ECO:0000256" key="6">
    <source>
        <dbReference type="ARBA" id="ARBA00022692"/>
    </source>
</evidence>
<proteinExistence type="inferred from homology"/>
<dbReference type="RefSeq" id="WP_078923437.1">
    <property type="nucleotide sequence ID" value="NZ_FUYB01000017.1"/>
</dbReference>
<dbReference type="STRING" id="92487.SAMN02745130_02988"/>
<dbReference type="PANTHER" id="PTHR33446">
    <property type="entry name" value="PROTEIN TONB-RELATED"/>
    <property type="match status" value="1"/>
</dbReference>
<evidence type="ECO:0000259" key="12">
    <source>
        <dbReference type="PROSITE" id="PS52015"/>
    </source>
</evidence>
<dbReference type="Proteomes" id="UP000190460">
    <property type="component" value="Unassembled WGS sequence"/>
</dbReference>
<organism evidence="13 14">
    <name type="scientific">Thiothrix eikelboomii</name>
    <dbReference type="NCBI Taxonomy" id="92487"/>
    <lineage>
        <taxon>Bacteria</taxon>
        <taxon>Pseudomonadati</taxon>
        <taxon>Pseudomonadota</taxon>
        <taxon>Gammaproteobacteria</taxon>
        <taxon>Thiotrichales</taxon>
        <taxon>Thiotrichaceae</taxon>
        <taxon>Thiothrix</taxon>
    </lineage>
</organism>
<dbReference type="AlphaFoldDB" id="A0A1T4XHW3"/>
<feature type="compositionally biased region" description="Polar residues" evidence="10">
    <location>
        <begin position="87"/>
        <end position="96"/>
    </location>
</feature>
<evidence type="ECO:0000256" key="7">
    <source>
        <dbReference type="ARBA" id="ARBA00022927"/>
    </source>
</evidence>
<keyword evidence="6 11" id="KW-0812">Transmembrane</keyword>
<reference evidence="13 14" key="1">
    <citation type="submission" date="2017-02" db="EMBL/GenBank/DDBJ databases">
        <authorList>
            <person name="Peterson S.W."/>
        </authorList>
    </citation>
    <scope>NUCLEOTIDE SEQUENCE [LARGE SCALE GENOMIC DNA]</scope>
    <source>
        <strain evidence="13 14">ATCC 49788</strain>
    </source>
</reference>
<evidence type="ECO:0000256" key="3">
    <source>
        <dbReference type="ARBA" id="ARBA00022448"/>
    </source>
</evidence>
<feature type="region of interest" description="Disordered" evidence="10">
    <location>
        <begin position="70"/>
        <end position="117"/>
    </location>
</feature>
<dbReference type="GO" id="GO:0015031">
    <property type="term" value="P:protein transport"/>
    <property type="evidence" value="ECO:0007669"/>
    <property type="project" value="UniProtKB-KW"/>
</dbReference>
<name>A0A1T4XHW3_9GAMM</name>
<dbReference type="GO" id="GO:0031992">
    <property type="term" value="F:energy transducer activity"/>
    <property type="evidence" value="ECO:0007669"/>
    <property type="project" value="TreeGrafter"/>
</dbReference>
<evidence type="ECO:0000256" key="11">
    <source>
        <dbReference type="SAM" id="Phobius"/>
    </source>
</evidence>
<evidence type="ECO:0000256" key="4">
    <source>
        <dbReference type="ARBA" id="ARBA00022475"/>
    </source>
</evidence>
<keyword evidence="3" id="KW-0813">Transport</keyword>
<dbReference type="Gene3D" id="3.30.1150.10">
    <property type="match status" value="1"/>
</dbReference>
<evidence type="ECO:0000256" key="8">
    <source>
        <dbReference type="ARBA" id="ARBA00022989"/>
    </source>
</evidence>
<keyword evidence="9 11" id="KW-0472">Membrane</keyword>
<evidence type="ECO:0000313" key="14">
    <source>
        <dbReference type="Proteomes" id="UP000190460"/>
    </source>
</evidence>
<dbReference type="InterPro" id="IPR037682">
    <property type="entry name" value="TonB_C"/>
</dbReference>
<feature type="transmembrane region" description="Helical" evidence="11">
    <location>
        <begin position="17"/>
        <end position="38"/>
    </location>
</feature>
<dbReference type="GO" id="GO:0055085">
    <property type="term" value="P:transmembrane transport"/>
    <property type="evidence" value="ECO:0007669"/>
    <property type="project" value="InterPro"/>
</dbReference>
<evidence type="ECO:0000256" key="2">
    <source>
        <dbReference type="ARBA" id="ARBA00006555"/>
    </source>
</evidence>
<comment type="similarity">
    <text evidence="2">Belongs to the TonB family.</text>
</comment>
<accession>A0A1T4XHW3</accession>